<sequence length="125" mass="13626">MHRQRDVRGVSAAPSAGADGPAAVSAGRLGARLHSTNCLSDHRQLLPLCIRMTLLILAQLASPGHTMRVTITDCASVCLFAHIVEMTKRIFMRFSRVTHPLGLEPNVGFVSLKSDFRKNHIVDLA</sequence>
<evidence type="ECO:0000313" key="3">
    <source>
        <dbReference type="Proteomes" id="UP000299102"/>
    </source>
</evidence>
<keyword evidence="3" id="KW-1185">Reference proteome</keyword>
<proteinExistence type="predicted"/>
<comment type="caution">
    <text evidence="2">The sequence shown here is derived from an EMBL/GenBank/DDBJ whole genome shotgun (WGS) entry which is preliminary data.</text>
</comment>
<reference evidence="2 3" key="1">
    <citation type="journal article" date="2019" name="Commun. Biol.">
        <title>The bagworm genome reveals a unique fibroin gene that provides high tensile strength.</title>
        <authorList>
            <person name="Kono N."/>
            <person name="Nakamura H."/>
            <person name="Ohtoshi R."/>
            <person name="Tomita M."/>
            <person name="Numata K."/>
            <person name="Arakawa K."/>
        </authorList>
    </citation>
    <scope>NUCLEOTIDE SEQUENCE [LARGE SCALE GENOMIC DNA]</scope>
</reference>
<evidence type="ECO:0000313" key="2">
    <source>
        <dbReference type="EMBL" id="GBP61192.1"/>
    </source>
</evidence>
<protein>
    <submittedName>
        <fullName evidence="2">Uncharacterized protein</fullName>
    </submittedName>
</protein>
<dbReference type="EMBL" id="BGZK01000806">
    <property type="protein sequence ID" value="GBP61192.1"/>
    <property type="molecule type" value="Genomic_DNA"/>
</dbReference>
<gene>
    <name evidence="2" type="ORF">EVAR_28401_1</name>
</gene>
<dbReference type="AlphaFoldDB" id="A0A4C1XDZ0"/>
<accession>A0A4C1XDZ0</accession>
<feature type="compositionally biased region" description="Low complexity" evidence="1">
    <location>
        <begin position="9"/>
        <end position="21"/>
    </location>
</feature>
<dbReference type="Proteomes" id="UP000299102">
    <property type="component" value="Unassembled WGS sequence"/>
</dbReference>
<evidence type="ECO:0000256" key="1">
    <source>
        <dbReference type="SAM" id="MobiDB-lite"/>
    </source>
</evidence>
<feature type="region of interest" description="Disordered" evidence="1">
    <location>
        <begin position="1"/>
        <end position="21"/>
    </location>
</feature>
<name>A0A4C1XDZ0_EUMVA</name>
<organism evidence="2 3">
    <name type="scientific">Eumeta variegata</name>
    <name type="common">Bagworm moth</name>
    <name type="synonym">Eumeta japonica</name>
    <dbReference type="NCBI Taxonomy" id="151549"/>
    <lineage>
        <taxon>Eukaryota</taxon>
        <taxon>Metazoa</taxon>
        <taxon>Ecdysozoa</taxon>
        <taxon>Arthropoda</taxon>
        <taxon>Hexapoda</taxon>
        <taxon>Insecta</taxon>
        <taxon>Pterygota</taxon>
        <taxon>Neoptera</taxon>
        <taxon>Endopterygota</taxon>
        <taxon>Lepidoptera</taxon>
        <taxon>Glossata</taxon>
        <taxon>Ditrysia</taxon>
        <taxon>Tineoidea</taxon>
        <taxon>Psychidae</taxon>
        <taxon>Oiketicinae</taxon>
        <taxon>Eumeta</taxon>
    </lineage>
</organism>